<dbReference type="WBParaSite" id="RSKR_0000878300.1">
    <property type="protein sequence ID" value="RSKR_0000878300.1"/>
    <property type="gene ID" value="RSKR_0000878300"/>
</dbReference>
<evidence type="ECO:0000313" key="2">
    <source>
        <dbReference type="WBParaSite" id="RSKR_0000878300.1"/>
    </source>
</evidence>
<accession>A0AC35U9X3</accession>
<organism evidence="1 2">
    <name type="scientific">Rhabditophanes sp. KR3021</name>
    <dbReference type="NCBI Taxonomy" id="114890"/>
    <lineage>
        <taxon>Eukaryota</taxon>
        <taxon>Metazoa</taxon>
        <taxon>Ecdysozoa</taxon>
        <taxon>Nematoda</taxon>
        <taxon>Chromadorea</taxon>
        <taxon>Rhabditida</taxon>
        <taxon>Tylenchina</taxon>
        <taxon>Panagrolaimomorpha</taxon>
        <taxon>Strongyloidoidea</taxon>
        <taxon>Alloionematidae</taxon>
        <taxon>Rhabditophanes</taxon>
    </lineage>
</organism>
<sequence length="119" mass="13080">MENPYVQENCRLTCGFCHVTGTTAKPCYDTGSNCLDAGICENTIVAMTTCRFTCNECNAMYTGPTLPAEPDYPDYTLPTSSSTCFDTISGCEGMKELCNDPAYQPLMLKECRLVGFKSY</sequence>
<evidence type="ECO:0000313" key="1">
    <source>
        <dbReference type="Proteomes" id="UP000095286"/>
    </source>
</evidence>
<proteinExistence type="predicted"/>
<protein>
    <submittedName>
        <fullName evidence="2">ShKT domain-containing protein</fullName>
    </submittedName>
</protein>
<dbReference type="Proteomes" id="UP000095286">
    <property type="component" value="Unplaced"/>
</dbReference>
<reference evidence="2" key="1">
    <citation type="submission" date="2016-11" db="UniProtKB">
        <authorList>
            <consortium name="WormBaseParasite"/>
        </authorList>
    </citation>
    <scope>IDENTIFICATION</scope>
    <source>
        <strain evidence="2">KR3021</strain>
    </source>
</reference>
<name>A0AC35U9X3_9BILA</name>